<organism evidence="2 3">
    <name type="scientific">Penicillium olsonii</name>
    <dbReference type="NCBI Taxonomy" id="99116"/>
    <lineage>
        <taxon>Eukaryota</taxon>
        <taxon>Fungi</taxon>
        <taxon>Dikarya</taxon>
        <taxon>Ascomycota</taxon>
        <taxon>Pezizomycotina</taxon>
        <taxon>Eurotiomycetes</taxon>
        <taxon>Eurotiomycetidae</taxon>
        <taxon>Eurotiales</taxon>
        <taxon>Aspergillaceae</taxon>
        <taxon>Penicillium</taxon>
    </lineage>
</organism>
<dbReference type="AlphaFoldDB" id="A0A9W4HUR8"/>
<sequence>MPRAPSSNRLRTQFDVSVRRTSHAIGIPPKTAERLLRHLNSQSPTRSLEFQDDNQQLTLLRLEVLRLKISRAMAHPSRRPQVPMPDGDRNQVSDGLPPNQELPNGVQAEVRTRSVNLSESEISVLDIGPSLQSTQTTATASTTLRRTSTHQSAVMSNGSPNLTAGPDRDGLYREHASQLDVQTIDTDSVAITSTAGSVIAGIPLSLRERRHAVIDIPHPLRRPPGPGGYDPNDASFASSQPSYTPPWMGRYGYGFDGYVPAALSLPDEPDLYIPSRSLPHSPQSPSVRRRPPLPRSQSSFGGMDPEFAAMQNIERMRAARNDKPSEASSSAGMNGTLSDEEEP</sequence>
<reference evidence="2" key="1">
    <citation type="submission" date="2021-07" db="EMBL/GenBank/DDBJ databases">
        <authorList>
            <person name="Branca A.L. A."/>
        </authorList>
    </citation>
    <scope>NUCLEOTIDE SEQUENCE</scope>
</reference>
<feature type="compositionally biased region" description="Low complexity" evidence="1">
    <location>
        <begin position="135"/>
        <end position="146"/>
    </location>
</feature>
<dbReference type="Proteomes" id="UP001153618">
    <property type="component" value="Unassembled WGS sequence"/>
</dbReference>
<feature type="compositionally biased region" description="Basic and acidic residues" evidence="1">
    <location>
        <begin position="314"/>
        <end position="325"/>
    </location>
</feature>
<name>A0A9W4HUR8_PENOL</name>
<dbReference type="OrthoDB" id="4356447at2759"/>
<feature type="region of interest" description="Disordered" evidence="1">
    <location>
        <begin position="135"/>
        <end position="163"/>
    </location>
</feature>
<evidence type="ECO:0000313" key="2">
    <source>
        <dbReference type="EMBL" id="CAG8127345.1"/>
    </source>
</evidence>
<feature type="compositionally biased region" description="Polar residues" evidence="1">
    <location>
        <begin position="326"/>
        <end position="337"/>
    </location>
</feature>
<evidence type="ECO:0000256" key="1">
    <source>
        <dbReference type="SAM" id="MobiDB-lite"/>
    </source>
</evidence>
<feature type="region of interest" description="Disordered" evidence="1">
    <location>
        <begin position="74"/>
        <end position="106"/>
    </location>
</feature>
<comment type="caution">
    <text evidence="2">The sequence shown here is derived from an EMBL/GenBank/DDBJ whole genome shotgun (WGS) entry which is preliminary data.</text>
</comment>
<feature type="region of interest" description="Disordered" evidence="1">
    <location>
        <begin position="217"/>
        <end position="240"/>
    </location>
</feature>
<keyword evidence="3" id="KW-1185">Reference proteome</keyword>
<protein>
    <submittedName>
        <fullName evidence="2">Uncharacterized protein</fullName>
    </submittedName>
</protein>
<gene>
    <name evidence="2" type="ORF">POLS_LOCUS5411</name>
</gene>
<dbReference type="EMBL" id="CAJVOS010000027">
    <property type="protein sequence ID" value="CAG8127345.1"/>
    <property type="molecule type" value="Genomic_DNA"/>
</dbReference>
<proteinExistence type="predicted"/>
<feature type="region of interest" description="Disordered" evidence="1">
    <location>
        <begin position="273"/>
        <end position="343"/>
    </location>
</feature>
<feature type="compositionally biased region" description="Polar residues" evidence="1">
    <location>
        <begin position="150"/>
        <end position="162"/>
    </location>
</feature>
<accession>A0A9W4HUR8</accession>
<evidence type="ECO:0000313" key="3">
    <source>
        <dbReference type="Proteomes" id="UP001153618"/>
    </source>
</evidence>